<keyword evidence="2" id="KW-1185">Reference proteome</keyword>
<dbReference type="Proteomes" id="UP001595828">
    <property type="component" value="Unassembled WGS sequence"/>
</dbReference>
<comment type="caution">
    <text evidence="1">The sequence shown here is derived from an EMBL/GenBank/DDBJ whole genome shotgun (WGS) entry which is preliminary data.</text>
</comment>
<name>A0ABV8RQB1_9SPHN</name>
<sequence>MDDWTAAVALLEMARTDALEDVESDLEIDLLGMAQVDAAEALMVMPAPHLPALAEKLRTFMAEEIYRREELFVREMVGAMIEDVKRLAGGGHG</sequence>
<accession>A0ABV8RQB1</accession>
<gene>
    <name evidence="1" type="ORF">ACFO0A_10415</name>
</gene>
<organism evidence="1 2">
    <name type="scientific">Novosphingobium tardum</name>
    <dbReference type="NCBI Taxonomy" id="1538021"/>
    <lineage>
        <taxon>Bacteria</taxon>
        <taxon>Pseudomonadati</taxon>
        <taxon>Pseudomonadota</taxon>
        <taxon>Alphaproteobacteria</taxon>
        <taxon>Sphingomonadales</taxon>
        <taxon>Sphingomonadaceae</taxon>
        <taxon>Novosphingobium</taxon>
    </lineage>
</organism>
<proteinExistence type="predicted"/>
<reference evidence="2" key="1">
    <citation type="journal article" date="2019" name="Int. J. Syst. Evol. Microbiol.">
        <title>The Global Catalogue of Microorganisms (GCM) 10K type strain sequencing project: providing services to taxonomists for standard genome sequencing and annotation.</title>
        <authorList>
            <consortium name="The Broad Institute Genomics Platform"/>
            <consortium name="The Broad Institute Genome Sequencing Center for Infectious Disease"/>
            <person name="Wu L."/>
            <person name="Ma J."/>
        </authorList>
    </citation>
    <scope>NUCLEOTIDE SEQUENCE [LARGE SCALE GENOMIC DNA]</scope>
    <source>
        <strain evidence="2">CGMCC 1.12989</strain>
    </source>
</reference>
<evidence type="ECO:0000313" key="1">
    <source>
        <dbReference type="EMBL" id="MFC4295467.1"/>
    </source>
</evidence>
<dbReference type="RefSeq" id="WP_379538940.1">
    <property type="nucleotide sequence ID" value="NZ_JBHSDR010000006.1"/>
</dbReference>
<evidence type="ECO:0000313" key="2">
    <source>
        <dbReference type="Proteomes" id="UP001595828"/>
    </source>
</evidence>
<dbReference type="EMBL" id="JBHSDR010000006">
    <property type="protein sequence ID" value="MFC4295467.1"/>
    <property type="molecule type" value="Genomic_DNA"/>
</dbReference>
<protein>
    <submittedName>
        <fullName evidence="1">Uncharacterized protein</fullName>
    </submittedName>
</protein>